<accession>A0A6G7GJF8</accession>
<sequence length="91" mass="10794">MDGFFKKLKYYSPLDIFDFTIDTFRLIITNQGLRWTNAFCLPKDPQADTLALEKQIDIMVYKLYGLTYEEVKIIEPEFTTSEAKYEAFEMK</sequence>
<dbReference type="Proteomes" id="UP000501926">
    <property type="component" value="Chromosome"/>
</dbReference>
<proteinExistence type="predicted"/>
<dbReference type="EMBL" id="CP049055">
    <property type="protein sequence ID" value="QII09492.1"/>
    <property type="molecule type" value="Genomic_DNA"/>
</dbReference>
<protein>
    <submittedName>
        <fullName evidence="1">Uncharacterized protein</fullName>
    </submittedName>
</protein>
<organism evidence="1 2">
    <name type="scientific">Kuenenia stuttgartiensis</name>
    <dbReference type="NCBI Taxonomy" id="174633"/>
    <lineage>
        <taxon>Bacteria</taxon>
        <taxon>Pseudomonadati</taxon>
        <taxon>Planctomycetota</taxon>
        <taxon>Candidatus Brocadiia</taxon>
        <taxon>Candidatus Brocadiales</taxon>
        <taxon>Candidatus Brocadiaceae</taxon>
        <taxon>Candidatus Kuenenia</taxon>
    </lineage>
</organism>
<evidence type="ECO:0000313" key="1">
    <source>
        <dbReference type="EMBL" id="QII09492.1"/>
    </source>
</evidence>
<gene>
    <name evidence="1" type="ORF">KsCSTR_01130</name>
</gene>
<dbReference type="RefSeq" id="WP_164994254.1">
    <property type="nucleotide sequence ID" value="NZ_CP049055.1"/>
</dbReference>
<evidence type="ECO:0000313" key="2">
    <source>
        <dbReference type="Proteomes" id="UP000501926"/>
    </source>
</evidence>
<name>A0A6G7GJF8_KUEST</name>
<dbReference type="AlphaFoldDB" id="A0A6G7GJF8"/>
<reference evidence="1 2" key="1">
    <citation type="submission" date="2020-02" db="EMBL/GenBank/DDBJ databases">
        <title>Newly sequenced genome of strain CSTR1 showed variability in Candidatus Kuenenia stuttgartiensis genomes.</title>
        <authorList>
            <person name="Ding C."/>
            <person name="Adrian L."/>
        </authorList>
    </citation>
    <scope>NUCLEOTIDE SEQUENCE [LARGE SCALE GENOMIC DNA]</scope>
    <source>
        <strain evidence="1 2">CSTR1</strain>
    </source>
</reference>